<feature type="region of interest" description="Disordered" evidence="1">
    <location>
        <begin position="211"/>
        <end position="290"/>
    </location>
</feature>
<feature type="compositionally biased region" description="Low complexity" evidence="1">
    <location>
        <begin position="107"/>
        <end position="116"/>
    </location>
</feature>
<name>A0A2N5TRP5_9BASI</name>
<feature type="compositionally biased region" description="Polar residues" evidence="1">
    <location>
        <begin position="135"/>
        <end position="152"/>
    </location>
</feature>
<evidence type="ECO:0000313" key="3">
    <source>
        <dbReference type="EMBL" id="PLW35575.1"/>
    </source>
</evidence>
<dbReference type="EMBL" id="PGCI01000175">
    <property type="protein sequence ID" value="PLW35575.1"/>
    <property type="molecule type" value="Genomic_DNA"/>
</dbReference>
<feature type="compositionally biased region" description="Pro residues" evidence="1">
    <location>
        <begin position="239"/>
        <end position="248"/>
    </location>
</feature>
<proteinExistence type="predicted"/>
<reference evidence="2 4" key="1">
    <citation type="submission" date="2017-11" db="EMBL/GenBank/DDBJ databases">
        <title>De novo assembly and phasing of dikaryotic genomes from two isolates of Puccinia coronata f. sp. avenae, the causal agent of oat crown rust.</title>
        <authorList>
            <person name="Miller M.E."/>
            <person name="Zhang Y."/>
            <person name="Omidvar V."/>
            <person name="Sperschneider J."/>
            <person name="Schwessinger B."/>
            <person name="Raley C."/>
            <person name="Palmer J.M."/>
            <person name="Garnica D."/>
            <person name="Upadhyaya N."/>
            <person name="Rathjen J."/>
            <person name="Taylor J.M."/>
            <person name="Park R.F."/>
            <person name="Dodds P.N."/>
            <person name="Hirsch C.D."/>
            <person name="Kianian S.F."/>
            <person name="Figueroa M."/>
        </authorList>
    </citation>
    <scope>NUCLEOTIDE SEQUENCE [LARGE SCALE GENOMIC DNA]</scope>
    <source>
        <strain evidence="2">12SD80</strain>
    </source>
</reference>
<evidence type="ECO:0000313" key="2">
    <source>
        <dbReference type="EMBL" id="PLW28170.1"/>
    </source>
</evidence>
<evidence type="ECO:0000256" key="1">
    <source>
        <dbReference type="SAM" id="MobiDB-lite"/>
    </source>
</evidence>
<sequence>MSSAGQHAQYILAPGAPSSVFHNSLVLLCLVSVFPSSLPPCPHLISIQWPQEPQNEKDVARLSADAPLIHLQTHTHFLLDFDTMFKQGSESEASTALPSLATRQPTSQSSRARSYSRPPPITVDSCSSPRDLRPTMSSRSPSHRAPSNSRPTQILIEPLDSPAFLKGDLNFATYRERAALAIAEWGPSPTSSQFPMAAGDLRTPRRTQFKHSVNSVAAAQQGLKVPSSAHPPAGTAHLPSPPPTPLTPGPHSRPQHREQNPITRRSSLKLKRPRPSPLQLKQPKLSGKSEHMCHDEMKNFRNVRFADGSPLRGSTWHITQYPARLASPPISAANLSLADLVELESIKQSLGTWCGEMMGSPMRCSFSQSSACSLSESDGNKSWAPPRTPIPNSDSYYSSPVSLSEDYEDIWGEVKWPDSPGDDSDCDSEIFEGMH</sequence>
<feature type="compositionally biased region" description="Acidic residues" evidence="1">
    <location>
        <begin position="420"/>
        <end position="435"/>
    </location>
</feature>
<feature type="region of interest" description="Disordered" evidence="1">
    <location>
        <begin position="92"/>
        <end position="154"/>
    </location>
</feature>
<feature type="region of interest" description="Disordered" evidence="1">
    <location>
        <begin position="413"/>
        <end position="435"/>
    </location>
</feature>
<protein>
    <submittedName>
        <fullName evidence="2">Uncharacterized protein</fullName>
    </submittedName>
</protein>
<dbReference type="Proteomes" id="UP000235392">
    <property type="component" value="Unassembled WGS sequence"/>
</dbReference>
<comment type="caution">
    <text evidence="2">The sequence shown here is derived from an EMBL/GenBank/DDBJ whole genome shotgun (WGS) entry which is preliminary data.</text>
</comment>
<gene>
    <name evidence="3" type="ORF">PCASD_18877</name>
    <name evidence="2" type="ORF">PCASD_24020</name>
</gene>
<accession>A0A2N5TRP5</accession>
<feature type="compositionally biased region" description="Polar residues" evidence="1">
    <location>
        <begin position="92"/>
        <end position="106"/>
    </location>
</feature>
<feature type="region of interest" description="Disordered" evidence="1">
    <location>
        <begin position="376"/>
        <end position="400"/>
    </location>
</feature>
<dbReference type="EMBL" id="PGCI01000375">
    <property type="protein sequence ID" value="PLW28170.1"/>
    <property type="molecule type" value="Genomic_DNA"/>
</dbReference>
<dbReference type="AlphaFoldDB" id="A0A2N5TRP5"/>
<organism evidence="2 4">
    <name type="scientific">Puccinia coronata f. sp. avenae</name>
    <dbReference type="NCBI Taxonomy" id="200324"/>
    <lineage>
        <taxon>Eukaryota</taxon>
        <taxon>Fungi</taxon>
        <taxon>Dikarya</taxon>
        <taxon>Basidiomycota</taxon>
        <taxon>Pucciniomycotina</taxon>
        <taxon>Pucciniomycetes</taxon>
        <taxon>Pucciniales</taxon>
        <taxon>Pucciniaceae</taxon>
        <taxon>Puccinia</taxon>
    </lineage>
</organism>
<evidence type="ECO:0000313" key="4">
    <source>
        <dbReference type="Proteomes" id="UP000235392"/>
    </source>
</evidence>